<dbReference type="EMBL" id="JAAALK010000286">
    <property type="protein sequence ID" value="KAG8062480.1"/>
    <property type="molecule type" value="Genomic_DNA"/>
</dbReference>
<evidence type="ECO:0000256" key="1">
    <source>
        <dbReference type="SAM" id="MobiDB-lite"/>
    </source>
</evidence>
<reference evidence="2" key="1">
    <citation type="journal article" date="2021" name="bioRxiv">
        <title>Whole Genome Assembly and Annotation of Northern Wild Rice, Zizania palustris L., Supports a Whole Genome Duplication in the Zizania Genus.</title>
        <authorList>
            <person name="Haas M."/>
            <person name="Kono T."/>
            <person name="Macchietto M."/>
            <person name="Millas R."/>
            <person name="McGilp L."/>
            <person name="Shao M."/>
            <person name="Duquette J."/>
            <person name="Hirsch C.N."/>
            <person name="Kimball J."/>
        </authorList>
    </citation>
    <scope>NUCLEOTIDE SEQUENCE</scope>
    <source>
        <tissue evidence="2">Fresh leaf tissue</tissue>
    </source>
</reference>
<keyword evidence="3" id="KW-1185">Reference proteome</keyword>
<name>A0A8J5RQB0_ZIZPA</name>
<protein>
    <submittedName>
        <fullName evidence="2">Uncharacterized protein</fullName>
    </submittedName>
</protein>
<reference evidence="2" key="2">
    <citation type="submission" date="2021-02" db="EMBL/GenBank/DDBJ databases">
        <authorList>
            <person name="Kimball J.A."/>
            <person name="Haas M.W."/>
            <person name="Macchietto M."/>
            <person name="Kono T."/>
            <person name="Duquette J."/>
            <person name="Shao M."/>
        </authorList>
    </citation>
    <scope>NUCLEOTIDE SEQUENCE</scope>
    <source>
        <tissue evidence="2">Fresh leaf tissue</tissue>
    </source>
</reference>
<evidence type="ECO:0000313" key="3">
    <source>
        <dbReference type="Proteomes" id="UP000729402"/>
    </source>
</evidence>
<comment type="caution">
    <text evidence="2">The sequence shown here is derived from an EMBL/GenBank/DDBJ whole genome shotgun (WGS) entry which is preliminary data.</text>
</comment>
<gene>
    <name evidence="2" type="ORF">GUJ93_ZPchr0003g18191</name>
</gene>
<dbReference type="Proteomes" id="UP000729402">
    <property type="component" value="Unassembled WGS sequence"/>
</dbReference>
<feature type="region of interest" description="Disordered" evidence="1">
    <location>
        <begin position="56"/>
        <end position="80"/>
    </location>
</feature>
<dbReference type="AlphaFoldDB" id="A0A8J5RQB0"/>
<feature type="region of interest" description="Disordered" evidence="1">
    <location>
        <begin position="1"/>
        <end position="20"/>
    </location>
</feature>
<organism evidence="2 3">
    <name type="scientific">Zizania palustris</name>
    <name type="common">Northern wild rice</name>
    <dbReference type="NCBI Taxonomy" id="103762"/>
    <lineage>
        <taxon>Eukaryota</taxon>
        <taxon>Viridiplantae</taxon>
        <taxon>Streptophyta</taxon>
        <taxon>Embryophyta</taxon>
        <taxon>Tracheophyta</taxon>
        <taxon>Spermatophyta</taxon>
        <taxon>Magnoliopsida</taxon>
        <taxon>Liliopsida</taxon>
        <taxon>Poales</taxon>
        <taxon>Poaceae</taxon>
        <taxon>BOP clade</taxon>
        <taxon>Oryzoideae</taxon>
        <taxon>Oryzeae</taxon>
        <taxon>Zizaniinae</taxon>
        <taxon>Zizania</taxon>
    </lineage>
</organism>
<accession>A0A8J5RQB0</accession>
<sequence>MPAAGSSLGKEVASSGDDLSKRLDRLEELVRSIAGDLRDVKQQQQGLGVAVLRLENRPKSPADNNAEVSANGVGATAEVA</sequence>
<proteinExistence type="predicted"/>
<evidence type="ECO:0000313" key="2">
    <source>
        <dbReference type="EMBL" id="KAG8062480.1"/>
    </source>
</evidence>